<dbReference type="Pfam" id="PF01148">
    <property type="entry name" value="CTP_transf_1"/>
    <property type="match status" value="1"/>
</dbReference>
<keyword evidence="14" id="KW-0443">Lipid metabolism</keyword>
<keyword evidence="12 18" id="KW-0548">Nucleotidyltransferase</keyword>
<evidence type="ECO:0000256" key="11">
    <source>
        <dbReference type="ARBA" id="ARBA00022692"/>
    </source>
</evidence>
<dbReference type="Proteomes" id="UP000237718">
    <property type="component" value="Unassembled WGS sequence"/>
</dbReference>
<evidence type="ECO:0000256" key="14">
    <source>
        <dbReference type="ARBA" id="ARBA00023098"/>
    </source>
</evidence>
<evidence type="ECO:0000256" key="18">
    <source>
        <dbReference type="RuleBase" id="RU003938"/>
    </source>
</evidence>
<dbReference type="GO" id="GO:0016024">
    <property type="term" value="P:CDP-diacylglycerol biosynthetic process"/>
    <property type="evidence" value="ECO:0007669"/>
    <property type="project" value="UniProtKB-UniPathway"/>
</dbReference>
<dbReference type="UniPathway" id="UPA00557">
    <property type="reaction ID" value="UER00614"/>
</dbReference>
<feature type="transmembrane region" description="Helical" evidence="19">
    <location>
        <begin position="137"/>
        <end position="157"/>
    </location>
</feature>
<comment type="caution">
    <text evidence="20">The sequence shown here is derived from an EMBL/GenBank/DDBJ whole genome shotgun (WGS) entry which is preliminary data.</text>
</comment>
<evidence type="ECO:0000313" key="21">
    <source>
        <dbReference type="Proteomes" id="UP000237718"/>
    </source>
</evidence>
<evidence type="ECO:0000256" key="5">
    <source>
        <dbReference type="ARBA" id="ARBA00010185"/>
    </source>
</evidence>
<keyword evidence="11 18" id="KW-0812">Transmembrane</keyword>
<keyword evidence="16" id="KW-0594">Phospholipid biosynthesis</keyword>
<evidence type="ECO:0000256" key="17">
    <source>
        <dbReference type="ARBA" id="ARBA00023264"/>
    </source>
</evidence>
<evidence type="ECO:0000256" key="15">
    <source>
        <dbReference type="ARBA" id="ARBA00023136"/>
    </source>
</evidence>
<proteinExistence type="inferred from homology"/>
<evidence type="ECO:0000256" key="4">
    <source>
        <dbReference type="ARBA" id="ARBA00005189"/>
    </source>
</evidence>
<evidence type="ECO:0000256" key="3">
    <source>
        <dbReference type="ARBA" id="ARBA00005119"/>
    </source>
</evidence>
<dbReference type="PANTHER" id="PTHR46382">
    <property type="entry name" value="PHOSPHATIDATE CYTIDYLYLTRANSFERASE"/>
    <property type="match status" value="1"/>
</dbReference>
<evidence type="ECO:0000256" key="16">
    <source>
        <dbReference type="ARBA" id="ARBA00023209"/>
    </source>
</evidence>
<evidence type="ECO:0000256" key="8">
    <source>
        <dbReference type="ARBA" id="ARBA00022475"/>
    </source>
</evidence>
<sequence length="265" mass="27746">MSAQGSSPGPKAGRWSDLGARTLSAIVLLGLGGASIHFGGVAFAVFVSVAVGAVFWEMLRMYDADLSLSAIGCGAVAALTVFVSSFLPLVVTPLVLAFPLVFGAWILERQRRSFLAMAGWVLFGGFGLIWLREAYGVSWTFWLICVVVATDVAGYFVGKHFGGRKFWPAVSPKKTWSGTAGGWAAAAVVGLLFALLAGLPANLIWISAGVAMASQAGDIAESALKRRLNVKDSSQLIPGHGGVFDRFDGMLGAGALCFLIAITWG</sequence>
<feature type="transmembrane region" description="Helical" evidence="19">
    <location>
        <begin position="178"/>
        <end position="197"/>
    </location>
</feature>
<evidence type="ECO:0000256" key="1">
    <source>
        <dbReference type="ARBA" id="ARBA00001698"/>
    </source>
</evidence>
<gene>
    <name evidence="20" type="ORF">CLV89_10789</name>
</gene>
<dbReference type="EC" id="2.7.7.41" evidence="6 18"/>
<feature type="transmembrane region" description="Helical" evidence="19">
    <location>
        <begin position="114"/>
        <end position="131"/>
    </location>
</feature>
<dbReference type="PROSITE" id="PS01315">
    <property type="entry name" value="CDS"/>
    <property type="match status" value="1"/>
</dbReference>
<feature type="transmembrane region" description="Helical" evidence="19">
    <location>
        <begin position="25"/>
        <end position="54"/>
    </location>
</feature>
<keyword evidence="9" id="KW-0444">Lipid biosynthesis</keyword>
<keyword evidence="8" id="KW-1003">Cell membrane</keyword>
<comment type="subcellular location">
    <subcellularLocation>
        <location evidence="2">Cell membrane</location>
        <topology evidence="2">Multi-pass membrane protein</topology>
    </subcellularLocation>
</comment>
<evidence type="ECO:0000256" key="9">
    <source>
        <dbReference type="ARBA" id="ARBA00022516"/>
    </source>
</evidence>
<dbReference type="PANTHER" id="PTHR46382:SF1">
    <property type="entry name" value="PHOSPHATIDATE CYTIDYLYLTRANSFERASE"/>
    <property type="match status" value="1"/>
</dbReference>
<keyword evidence="15 19" id="KW-0472">Membrane</keyword>
<dbReference type="AlphaFoldDB" id="A0A2T1AF66"/>
<comment type="pathway">
    <text evidence="3 18">Phospholipid metabolism; CDP-diacylglycerol biosynthesis; CDP-diacylglycerol from sn-glycerol 3-phosphate: step 3/3.</text>
</comment>
<dbReference type="RefSeq" id="WP_106164023.1">
    <property type="nucleotide sequence ID" value="NZ_PVUF01000007.1"/>
</dbReference>
<evidence type="ECO:0000256" key="19">
    <source>
        <dbReference type="SAM" id="Phobius"/>
    </source>
</evidence>
<reference evidence="20 21" key="1">
    <citation type="submission" date="2018-03" db="EMBL/GenBank/DDBJ databases">
        <title>Genomic Encyclopedia of Archaeal and Bacterial Type Strains, Phase II (KMG-II): from individual species to whole genera.</title>
        <authorList>
            <person name="Goeker M."/>
        </authorList>
    </citation>
    <scope>NUCLEOTIDE SEQUENCE [LARGE SCALE GENOMIC DNA]</scope>
    <source>
        <strain evidence="20 21">DSM 25328</strain>
    </source>
</reference>
<evidence type="ECO:0000256" key="2">
    <source>
        <dbReference type="ARBA" id="ARBA00004651"/>
    </source>
</evidence>
<protein>
    <recommendedName>
        <fullName evidence="7 18">Phosphatidate cytidylyltransferase</fullName>
        <ecNumber evidence="6 18">2.7.7.41</ecNumber>
    </recommendedName>
</protein>
<dbReference type="EMBL" id="PVUF01000007">
    <property type="protein sequence ID" value="PRZ47242.1"/>
    <property type="molecule type" value="Genomic_DNA"/>
</dbReference>
<dbReference type="GO" id="GO:0005886">
    <property type="term" value="C:plasma membrane"/>
    <property type="evidence" value="ECO:0007669"/>
    <property type="project" value="UniProtKB-SubCell"/>
</dbReference>
<dbReference type="GO" id="GO:0004605">
    <property type="term" value="F:phosphatidate cytidylyltransferase activity"/>
    <property type="evidence" value="ECO:0007669"/>
    <property type="project" value="UniProtKB-EC"/>
</dbReference>
<organism evidence="20 21">
    <name type="scientific">Tritonibacter scottomollicae</name>
    <name type="common">Epibacterium scottomollicae</name>
    <dbReference type="NCBI Taxonomy" id="483013"/>
    <lineage>
        <taxon>Bacteria</taxon>
        <taxon>Pseudomonadati</taxon>
        <taxon>Pseudomonadota</taxon>
        <taxon>Alphaproteobacteria</taxon>
        <taxon>Rhodobacterales</taxon>
        <taxon>Paracoccaceae</taxon>
        <taxon>Tritonibacter</taxon>
    </lineage>
</organism>
<evidence type="ECO:0000256" key="10">
    <source>
        <dbReference type="ARBA" id="ARBA00022679"/>
    </source>
</evidence>
<comment type="pathway">
    <text evidence="4">Lipid metabolism.</text>
</comment>
<accession>A0A2T1AF66</accession>
<keyword evidence="10 18" id="KW-0808">Transferase</keyword>
<comment type="similarity">
    <text evidence="5 18">Belongs to the CDS family.</text>
</comment>
<dbReference type="InterPro" id="IPR000374">
    <property type="entry name" value="PC_trans"/>
</dbReference>
<evidence type="ECO:0000256" key="13">
    <source>
        <dbReference type="ARBA" id="ARBA00022989"/>
    </source>
</evidence>
<keyword evidence="13 19" id="KW-1133">Transmembrane helix</keyword>
<name>A0A2T1AF66_TRISK</name>
<keyword evidence="17" id="KW-1208">Phospholipid metabolism</keyword>
<comment type="catalytic activity">
    <reaction evidence="1 18">
        <text>a 1,2-diacyl-sn-glycero-3-phosphate + CTP + H(+) = a CDP-1,2-diacyl-sn-glycerol + diphosphate</text>
        <dbReference type="Rhea" id="RHEA:16229"/>
        <dbReference type="ChEBI" id="CHEBI:15378"/>
        <dbReference type="ChEBI" id="CHEBI:33019"/>
        <dbReference type="ChEBI" id="CHEBI:37563"/>
        <dbReference type="ChEBI" id="CHEBI:58332"/>
        <dbReference type="ChEBI" id="CHEBI:58608"/>
        <dbReference type="EC" id="2.7.7.41"/>
    </reaction>
</comment>
<evidence type="ECO:0000256" key="6">
    <source>
        <dbReference type="ARBA" id="ARBA00012487"/>
    </source>
</evidence>
<evidence type="ECO:0000313" key="20">
    <source>
        <dbReference type="EMBL" id="PRZ47242.1"/>
    </source>
</evidence>
<dbReference type="OrthoDB" id="9799199at2"/>
<evidence type="ECO:0000256" key="7">
    <source>
        <dbReference type="ARBA" id="ARBA00019373"/>
    </source>
</evidence>
<evidence type="ECO:0000256" key="12">
    <source>
        <dbReference type="ARBA" id="ARBA00022695"/>
    </source>
</evidence>